<dbReference type="SUPFAM" id="SSF46689">
    <property type="entry name" value="Homeodomain-like"/>
    <property type="match status" value="1"/>
</dbReference>
<dbReference type="PANTHER" id="PTHR46796">
    <property type="entry name" value="HTH-TYPE TRANSCRIPTIONAL ACTIVATOR RHAS-RELATED"/>
    <property type="match status" value="1"/>
</dbReference>
<evidence type="ECO:0000313" key="6">
    <source>
        <dbReference type="Proteomes" id="UP000092504"/>
    </source>
</evidence>
<feature type="domain" description="HTH araC/xylS-type" evidence="4">
    <location>
        <begin position="176"/>
        <end position="265"/>
    </location>
</feature>
<dbReference type="InterPro" id="IPR018062">
    <property type="entry name" value="HTH_AraC-typ_CS"/>
</dbReference>
<keyword evidence="2" id="KW-0238">DNA-binding</keyword>
<evidence type="ECO:0000259" key="4">
    <source>
        <dbReference type="PROSITE" id="PS01124"/>
    </source>
</evidence>
<dbReference type="SMART" id="SM00342">
    <property type="entry name" value="HTH_ARAC"/>
    <property type="match status" value="1"/>
</dbReference>
<keyword evidence="3" id="KW-0804">Transcription</keyword>
<dbReference type="InterPro" id="IPR009057">
    <property type="entry name" value="Homeodomain-like_sf"/>
</dbReference>
<dbReference type="Gene3D" id="1.10.10.60">
    <property type="entry name" value="Homeodomain-like"/>
    <property type="match status" value="1"/>
</dbReference>
<evidence type="ECO:0000256" key="3">
    <source>
        <dbReference type="ARBA" id="ARBA00023163"/>
    </source>
</evidence>
<gene>
    <name evidence="5" type="primary">rhaS_4</name>
    <name evidence="5" type="ORF">A8U91_01075</name>
</gene>
<dbReference type="InterPro" id="IPR046532">
    <property type="entry name" value="DUF6597"/>
</dbReference>
<dbReference type="PRINTS" id="PR00032">
    <property type="entry name" value="HTHARAC"/>
</dbReference>
<dbReference type="RefSeq" id="WP_065240668.1">
    <property type="nucleotide sequence ID" value="NZ_JARWBO010000001.1"/>
</dbReference>
<proteinExistence type="predicted"/>
<keyword evidence="1" id="KW-0805">Transcription regulation</keyword>
<dbReference type="PROSITE" id="PS00041">
    <property type="entry name" value="HTH_ARAC_FAMILY_1"/>
    <property type="match status" value="1"/>
</dbReference>
<comment type="caution">
    <text evidence="5">The sequence shown here is derived from an EMBL/GenBank/DDBJ whole genome shotgun (WGS) entry which is preliminary data.</text>
</comment>
<dbReference type="InterPro" id="IPR018060">
    <property type="entry name" value="HTH_AraC"/>
</dbReference>
<dbReference type="GO" id="GO:0003700">
    <property type="term" value="F:DNA-binding transcription factor activity"/>
    <property type="evidence" value="ECO:0007669"/>
    <property type="project" value="InterPro"/>
</dbReference>
<organism evidence="5 6">
    <name type="scientific">Halomonas elongata</name>
    <dbReference type="NCBI Taxonomy" id="2746"/>
    <lineage>
        <taxon>Bacteria</taxon>
        <taxon>Pseudomonadati</taxon>
        <taxon>Pseudomonadota</taxon>
        <taxon>Gammaproteobacteria</taxon>
        <taxon>Oceanospirillales</taxon>
        <taxon>Halomonadaceae</taxon>
        <taxon>Halomonas</taxon>
    </lineage>
</organism>
<dbReference type="PATRIC" id="fig|2746.7.peg.1106"/>
<dbReference type="AlphaFoldDB" id="A0A1B8P3B9"/>
<name>A0A1B8P3B9_HALEL</name>
<accession>A0A1B8P3B9</accession>
<evidence type="ECO:0000256" key="1">
    <source>
        <dbReference type="ARBA" id="ARBA00023015"/>
    </source>
</evidence>
<dbReference type="Proteomes" id="UP000092504">
    <property type="component" value="Unassembled WGS sequence"/>
</dbReference>
<evidence type="ECO:0000256" key="2">
    <source>
        <dbReference type="ARBA" id="ARBA00023125"/>
    </source>
</evidence>
<dbReference type="Pfam" id="PF20240">
    <property type="entry name" value="DUF6597"/>
    <property type="match status" value="1"/>
</dbReference>
<dbReference type="InterPro" id="IPR050204">
    <property type="entry name" value="AraC_XylS_family_regulators"/>
</dbReference>
<dbReference type="InterPro" id="IPR020449">
    <property type="entry name" value="Tscrpt_reg_AraC-type_HTH"/>
</dbReference>
<dbReference type="EMBL" id="MAJD01000001">
    <property type="protein sequence ID" value="OBX36728.1"/>
    <property type="molecule type" value="Genomic_DNA"/>
</dbReference>
<evidence type="ECO:0000313" key="5">
    <source>
        <dbReference type="EMBL" id="OBX36728.1"/>
    </source>
</evidence>
<dbReference type="GO" id="GO:0043565">
    <property type="term" value="F:sequence-specific DNA binding"/>
    <property type="evidence" value="ECO:0007669"/>
    <property type="project" value="InterPro"/>
</dbReference>
<reference evidence="5 6" key="1">
    <citation type="submission" date="2016-06" db="EMBL/GenBank/DDBJ databases">
        <title>Genome sequence of halotolerant plant growth promoting strain of Halomonas elongata HEK1 isolated from salterns of Rann of Kutch, Gujarat, India.</title>
        <authorList>
            <person name="Gaba S."/>
            <person name="Singh R.N."/>
            <person name="Abrol S."/>
            <person name="Kaushik R."/>
            <person name="Saxena A.K."/>
        </authorList>
    </citation>
    <scope>NUCLEOTIDE SEQUENCE [LARGE SCALE GENOMIC DNA]</scope>
    <source>
        <strain evidence="5 6">HEK1</strain>
    </source>
</reference>
<dbReference type="PROSITE" id="PS01124">
    <property type="entry name" value="HTH_ARAC_FAMILY_2"/>
    <property type="match status" value="1"/>
</dbReference>
<dbReference type="Pfam" id="PF12833">
    <property type="entry name" value="HTH_18"/>
    <property type="match status" value="1"/>
</dbReference>
<protein>
    <submittedName>
        <fullName evidence="5">HTH-type transcriptional activator RhaS</fullName>
    </submittedName>
</protein>
<sequence length="273" mass="30820">MTFRQSVEPLRPRSGLTPLVLPRLVIHRLLPVSALRPWVDHYWFVQGPPPEAPTHDKLYPDGGVTLTFRGLDTTRPSAGWDITRRPVAAYTTTVGASLGIRFRPGGAFQLFGMSLEALSDADQWHKQAPDDWPALRDMLPSLPLEERLARLDAWLLARAEASGPRIGHVQRLLPLIDNGRFTIEQAVANHGLSRRTLERTFRHQVGLAPAQMDLLQRLKHARALLSRSEPSISQVALACGFHDQAHFTHRFRRHGGETPAEYRRRKLAQIYKA</sequence>